<name>A0A4R4NK74_9ACTN</name>
<dbReference type="Gene3D" id="2.60.40.1240">
    <property type="match status" value="1"/>
</dbReference>
<keyword evidence="2" id="KW-0472">Membrane</keyword>
<keyword evidence="1" id="KW-0732">Signal</keyword>
<organism evidence="3 4">
    <name type="scientific">Actinomadura bangladeshensis</name>
    <dbReference type="NCBI Taxonomy" id="453573"/>
    <lineage>
        <taxon>Bacteria</taxon>
        <taxon>Bacillati</taxon>
        <taxon>Actinomycetota</taxon>
        <taxon>Actinomycetes</taxon>
        <taxon>Streptosporangiales</taxon>
        <taxon>Thermomonosporaceae</taxon>
        <taxon>Actinomadura</taxon>
    </lineage>
</organism>
<dbReference type="AlphaFoldDB" id="A0A4R4NK74"/>
<evidence type="ECO:0000313" key="3">
    <source>
        <dbReference type="EMBL" id="TDC09084.1"/>
    </source>
</evidence>
<dbReference type="RefSeq" id="WP_131943534.1">
    <property type="nucleotide sequence ID" value="NZ_BAAAMX010000048.1"/>
</dbReference>
<reference evidence="3 4" key="1">
    <citation type="submission" date="2019-03" db="EMBL/GenBank/DDBJ databases">
        <title>Draft genome sequences of novel Actinobacteria.</title>
        <authorList>
            <person name="Sahin N."/>
            <person name="Ay H."/>
            <person name="Saygin H."/>
        </authorList>
    </citation>
    <scope>NUCLEOTIDE SEQUENCE [LARGE SCALE GENOMIC DNA]</scope>
    <source>
        <strain evidence="3 4">DSM 45347</strain>
    </source>
</reference>
<keyword evidence="2" id="KW-0812">Transmembrane</keyword>
<dbReference type="InterPro" id="IPR029050">
    <property type="entry name" value="Immunoprotect_excell_Ig-like"/>
</dbReference>
<keyword evidence="4" id="KW-1185">Reference proteome</keyword>
<comment type="caution">
    <text evidence="3">The sequence shown here is derived from an EMBL/GenBank/DDBJ whole genome shotgun (WGS) entry which is preliminary data.</text>
</comment>
<dbReference type="EMBL" id="SMJW01000203">
    <property type="protein sequence ID" value="TDC09084.1"/>
    <property type="molecule type" value="Genomic_DNA"/>
</dbReference>
<dbReference type="Proteomes" id="UP000295431">
    <property type="component" value="Unassembled WGS sequence"/>
</dbReference>
<dbReference type="OrthoDB" id="3472883at2"/>
<accession>A0A4R4NK74</accession>
<evidence type="ECO:0000313" key="4">
    <source>
        <dbReference type="Proteomes" id="UP000295431"/>
    </source>
</evidence>
<evidence type="ECO:0008006" key="5">
    <source>
        <dbReference type="Google" id="ProtNLM"/>
    </source>
</evidence>
<feature type="transmembrane region" description="Helical" evidence="2">
    <location>
        <begin position="6"/>
        <end position="26"/>
    </location>
</feature>
<proteinExistence type="predicted"/>
<sequence>MNARQVLLRGGAGVGGTVLLAGAMWLHSVRPEIRAAALDPIRTGGTVGEEVATRDFSVRVDDVAAARSLAPGFSLGGKPPVGTDGVYLVVRFSATAAREPLQLRSAELETPGGYTFREDPRTAAVSVSRPTFQPLIWTSTKLVFELPKERVEGAHLVVGTGGLLPQLSAAADIDLGLGKDRAAELLRKATERYEVRAGTS</sequence>
<gene>
    <name evidence="3" type="ORF">E1284_30065</name>
</gene>
<protein>
    <recommendedName>
        <fullName evidence="5">DUF4352 domain-containing protein</fullName>
    </recommendedName>
</protein>
<keyword evidence="2" id="KW-1133">Transmembrane helix</keyword>
<evidence type="ECO:0000256" key="1">
    <source>
        <dbReference type="ARBA" id="ARBA00022729"/>
    </source>
</evidence>
<evidence type="ECO:0000256" key="2">
    <source>
        <dbReference type="SAM" id="Phobius"/>
    </source>
</evidence>